<gene>
    <name evidence="2" type="ORF">I5U67_07475</name>
    <name evidence="1" type="ORF">QEG23_002174</name>
</gene>
<dbReference type="Proteomes" id="UP000625930">
    <property type="component" value="Unassembled WGS sequence"/>
</dbReference>
<dbReference type="Proteomes" id="UP001218208">
    <property type="component" value="Unassembled WGS sequence"/>
</dbReference>
<proteinExistence type="predicted"/>
<sequence length="93" mass="10273">MAFVLLTRIGDLLGLPKRLSVGIEQAINRVHVPAGMERFGVKRLNQRVTLFVNLFACVFALEQPIVAWAGIDGVWAQPTVTRSHARLRASPLP</sequence>
<dbReference type="AlphaFoldDB" id="A0AA90AS87"/>
<reference evidence="1" key="2">
    <citation type="submission" date="2022-07" db="EMBL/GenBank/DDBJ databases">
        <authorList>
            <consortium name="DAFM: The Division of Animal and Food Microbiology"/>
        </authorList>
    </citation>
    <scope>NUCLEOTIDE SEQUENCE</scope>
    <source>
        <strain evidence="1">19MO01SH01-2</strain>
    </source>
</reference>
<accession>A0AA90AS87</accession>
<name>A0AA90AS87_STEMA</name>
<protein>
    <recommendedName>
        <fullName evidence="4">Transposase</fullName>
    </recommendedName>
</protein>
<evidence type="ECO:0000313" key="2">
    <source>
        <dbReference type="EMBL" id="MBH1652005.1"/>
    </source>
</evidence>
<evidence type="ECO:0000313" key="3">
    <source>
        <dbReference type="Proteomes" id="UP000625930"/>
    </source>
</evidence>
<reference evidence="2" key="1">
    <citation type="submission" date="2020-11" db="EMBL/GenBank/DDBJ databases">
        <title>Enhanced detection system for hospital associated transmission using whole genome sequencing surveillance.</title>
        <authorList>
            <person name="Harrison L.H."/>
            <person name="Van Tyne D."/>
            <person name="Marsh J.W."/>
            <person name="Griffith M.P."/>
            <person name="Snyder D.J."/>
            <person name="Cooper V.S."/>
            <person name="Mustapha M."/>
        </authorList>
    </citation>
    <scope>NUCLEOTIDE SEQUENCE</scope>
    <source>
        <strain evidence="2">STEN00091</strain>
    </source>
</reference>
<dbReference type="EMBL" id="ABLOJW010000010">
    <property type="protein sequence ID" value="EKT4092654.1"/>
    <property type="molecule type" value="Genomic_DNA"/>
</dbReference>
<dbReference type="EMBL" id="JADUNP010000010">
    <property type="protein sequence ID" value="MBH1652005.1"/>
    <property type="molecule type" value="Genomic_DNA"/>
</dbReference>
<organism evidence="2 3">
    <name type="scientific">Stenotrophomonas maltophilia</name>
    <name type="common">Pseudomonas maltophilia</name>
    <name type="synonym">Xanthomonas maltophilia</name>
    <dbReference type="NCBI Taxonomy" id="40324"/>
    <lineage>
        <taxon>Bacteria</taxon>
        <taxon>Pseudomonadati</taxon>
        <taxon>Pseudomonadota</taxon>
        <taxon>Gammaproteobacteria</taxon>
        <taxon>Lysobacterales</taxon>
        <taxon>Lysobacteraceae</taxon>
        <taxon>Stenotrophomonas</taxon>
        <taxon>Stenotrophomonas maltophilia group</taxon>
    </lineage>
</organism>
<evidence type="ECO:0000313" key="1">
    <source>
        <dbReference type="EMBL" id="EKT4092654.1"/>
    </source>
</evidence>
<evidence type="ECO:0008006" key="4">
    <source>
        <dbReference type="Google" id="ProtNLM"/>
    </source>
</evidence>
<comment type="caution">
    <text evidence="2">The sequence shown here is derived from an EMBL/GenBank/DDBJ whole genome shotgun (WGS) entry which is preliminary data.</text>
</comment>
<dbReference type="RefSeq" id="WP_183153836.1">
    <property type="nucleotide sequence ID" value="NZ_AP021908.1"/>
</dbReference>